<protein>
    <submittedName>
        <fullName evidence="2">Uncharacterized protein</fullName>
    </submittedName>
</protein>
<evidence type="ECO:0000313" key="2">
    <source>
        <dbReference type="EMBL" id="QHT14209.1"/>
    </source>
</evidence>
<reference evidence="2" key="1">
    <citation type="journal article" date="2020" name="Nature">
        <title>Giant virus diversity and host interactions through global metagenomics.</title>
        <authorList>
            <person name="Schulz F."/>
            <person name="Roux S."/>
            <person name="Paez-Espino D."/>
            <person name="Jungbluth S."/>
            <person name="Walsh D.A."/>
            <person name="Denef V.J."/>
            <person name="McMahon K.D."/>
            <person name="Konstantinidis K.T."/>
            <person name="Eloe-Fadrosh E.A."/>
            <person name="Kyrpides N.C."/>
            <person name="Woyke T."/>
        </authorList>
    </citation>
    <scope>NUCLEOTIDE SEQUENCE</scope>
    <source>
        <strain evidence="2">GVMAG-M-3300023174-137</strain>
    </source>
</reference>
<feature type="region of interest" description="Disordered" evidence="1">
    <location>
        <begin position="54"/>
        <end position="91"/>
    </location>
</feature>
<proteinExistence type="predicted"/>
<feature type="compositionally biased region" description="Basic residues" evidence="1">
    <location>
        <begin position="74"/>
        <end position="91"/>
    </location>
</feature>
<dbReference type="EMBL" id="MN739580">
    <property type="protein sequence ID" value="QHT14209.1"/>
    <property type="molecule type" value="Genomic_DNA"/>
</dbReference>
<evidence type="ECO:0000256" key="1">
    <source>
        <dbReference type="SAM" id="MobiDB-lite"/>
    </source>
</evidence>
<organism evidence="2">
    <name type="scientific">viral metagenome</name>
    <dbReference type="NCBI Taxonomy" id="1070528"/>
    <lineage>
        <taxon>unclassified sequences</taxon>
        <taxon>metagenomes</taxon>
        <taxon>organismal metagenomes</taxon>
    </lineage>
</organism>
<name>A0A6C0DE15_9ZZZZ</name>
<dbReference type="AlphaFoldDB" id="A0A6C0DE15"/>
<sequence>MAKKGVVGNLTAPFGHIATATGETISEVASTAGNVAKRVINGARKVGSTWVTHTDEVLKSMPPARKNTKNMNNTKKKKRKSRGKKTRNSKN</sequence>
<accession>A0A6C0DE15</accession>